<protein>
    <submittedName>
        <fullName evidence="1">Uncharacterized protein</fullName>
    </submittedName>
</protein>
<dbReference type="Proteomes" id="UP000078492">
    <property type="component" value="Unassembled WGS sequence"/>
</dbReference>
<reference evidence="1 2" key="1">
    <citation type="submission" date="2015-09" db="EMBL/GenBank/DDBJ databases">
        <title>Trachymyrmex cornetzi WGS genome.</title>
        <authorList>
            <person name="Nygaard S."/>
            <person name="Hu H."/>
            <person name="Boomsma J."/>
            <person name="Zhang G."/>
        </authorList>
    </citation>
    <scope>NUCLEOTIDE SEQUENCE [LARGE SCALE GENOMIC DNA]</scope>
    <source>
        <strain evidence="1">Tcor2-1</strain>
        <tissue evidence="1">Whole body</tissue>
    </source>
</reference>
<keyword evidence="2" id="KW-1185">Reference proteome</keyword>
<evidence type="ECO:0000313" key="1">
    <source>
        <dbReference type="EMBL" id="KYN13304.1"/>
    </source>
</evidence>
<accession>A0A151IYP6</accession>
<sequence>MHKLGHCGGDARLMEIISYHLEVRECFNHEEDDAGGRAPRIETVRDYPRNEGNIPMVILSSSK</sequence>
<name>A0A151IYP6_9HYME</name>
<organism evidence="1 2">
    <name type="scientific">Trachymyrmex cornetzi</name>
    <dbReference type="NCBI Taxonomy" id="471704"/>
    <lineage>
        <taxon>Eukaryota</taxon>
        <taxon>Metazoa</taxon>
        <taxon>Ecdysozoa</taxon>
        <taxon>Arthropoda</taxon>
        <taxon>Hexapoda</taxon>
        <taxon>Insecta</taxon>
        <taxon>Pterygota</taxon>
        <taxon>Neoptera</taxon>
        <taxon>Endopterygota</taxon>
        <taxon>Hymenoptera</taxon>
        <taxon>Apocrita</taxon>
        <taxon>Aculeata</taxon>
        <taxon>Formicoidea</taxon>
        <taxon>Formicidae</taxon>
        <taxon>Myrmicinae</taxon>
        <taxon>Trachymyrmex</taxon>
    </lineage>
</organism>
<evidence type="ECO:0000313" key="2">
    <source>
        <dbReference type="Proteomes" id="UP000078492"/>
    </source>
</evidence>
<proteinExistence type="predicted"/>
<dbReference type="AlphaFoldDB" id="A0A151IYP6"/>
<gene>
    <name evidence="1" type="ORF">ALC57_14505</name>
</gene>
<dbReference type="EMBL" id="KQ980767">
    <property type="protein sequence ID" value="KYN13304.1"/>
    <property type="molecule type" value="Genomic_DNA"/>
</dbReference>